<keyword evidence="8" id="KW-0732">Signal</keyword>
<comment type="similarity">
    <text evidence="1 6">Belongs to the peptidase A1 family.</text>
</comment>
<sequence length="576" mass="64295">MALRWRRSGVWTTALLVALVALSATPRSILTSSGRRVMTMTTCGVSATRDTHVQEAARNADAFATRGKQSRNLRILEGELPVAEHSDQDAEREDDDDALQTSKVALVKDLVRIELENYDQMQFYGTLHVGTPPQPFRVIFDTGSSDIWVPSESCRACSGIRRYHSHRSRSYATTGERFDVHYGSGRVVGDVMHEAIHLGQGLEIPNVRIGNADSQGAEIQRFQTEGIVGLGLDSLSRVTKPSLFHLLSQSPDYDLPMVFSLYINPLPSHDPPSQLILGGVDDTLGGENATWFHFPVIQDRFMSSYGFWSLHLQDVSIGNQRLASTPPSTRPQQRGHLHRANDVAIVDSGTSLILLPLAAFETAVEVMREHIGDRFRNTSLRSGGYSCQHCAHEDFPDLVFEFALENEAMNDDSNLFVIQTQQFVLQGQDYVRCEHRVCTPQLDASSSELFVLGDVFLRTYYTSFDYTNKQIGFACPLGKCSGGQKPALLLNTGFAQLTYLSHLYFGTCGFLAFVFMSVWLMLKLQTWWRLTRQRRIRHGSFRQLHSSVAHSKDDPEGACPDSLPSSIAVFVLSSDH</sequence>
<dbReference type="GO" id="GO:0004190">
    <property type="term" value="F:aspartic-type endopeptidase activity"/>
    <property type="evidence" value="ECO:0007669"/>
    <property type="project" value="UniProtKB-KW"/>
</dbReference>
<organism evidence="10 11">
    <name type="scientific">Globisporangium ultimum (strain ATCC 200006 / CBS 805.95 / DAOM BR144)</name>
    <name type="common">Pythium ultimum</name>
    <dbReference type="NCBI Taxonomy" id="431595"/>
    <lineage>
        <taxon>Eukaryota</taxon>
        <taxon>Sar</taxon>
        <taxon>Stramenopiles</taxon>
        <taxon>Oomycota</taxon>
        <taxon>Peronosporomycetes</taxon>
        <taxon>Pythiales</taxon>
        <taxon>Pythiaceae</taxon>
        <taxon>Globisporangium</taxon>
    </lineage>
</organism>
<evidence type="ECO:0000256" key="5">
    <source>
        <dbReference type="PIRSR" id="PIRSR601461-2"/>
    </source>
</evidence>
<dbReference type="InterPro" id="IPR033121">
    <property type="entry name" value="PEPTIDASE_A1"/>
</dbReference>
<dbReference type="InterPro" id="IPR001969">
    <property type="entry name" value="Aspartic_peptidase_AS"/>
</dbReference>
<dbReference type="InterPro" id="IPR034164">
    <property type="entry name" value="Pepsin-like_dom"/>
</dbReference>
<dbReference type="InterPro" id="IPR021109">
    <property type="entry name" value="Peptidase_aspartic_dom_sf"/>
</dbReference>
<keyword evidence="7" id="KW-0472">Membrane</keyword>
<accession>K3WF60</accession>
<dbReference type="InParanoid" id="K3WF60"/>
<feature type="disulfide bond" evidence="5">
    <location>
        <begin position="387"/>
        <end position="433"/>
    </location>
</feature>
<dbReference type="SUPFAM" id="SSF50630">
    <property type="entry name" value="Acid proteases"/>
    <property type="match status" value="1"/>
</dbReference>
<keyword evidence="6" id="KW-0378">Hydrolase</keyword>
<evidence type="ECO:0000256" key="3">
    <source>
        <dbReference type="ARBA" id="ARBA00022750"/>
    </source>
</evidence>
<dbReference type="EnsemblProtists" id="PYU1_T003601">
    <property type="protein sequence ID" value="PYU1_T003601"/>
    <property type="gene ID" value="PYU1_G003591"/>
</dbReference>
<dbReference type="AlphaFoldDB" id="K3WF60"/>
<keyword evidence="7" id="KW-0812">Transmembrane</keyword>
<feature type="active site" evidence="4">
    <location>
        <position position="347"/>
    </location>
</feature>
<feature type="signal peptide" evidence="8">
    <location>
        <begin position="1"/>
        <end position="23"/>
    </location>
</feature>
<dbReference type="PRINTS" id="PR00792">
    <property type="entry name" value="PEPSIN"/>
</dbReference>
<dbReference type="PROSITE" id="PS00141">
    <property type="entry name" value="ASP_PROTEASE"/>
    <property type="match status" value="2"/>
</dbReference>
<reference evidence="11" key="2">
    <citation type="submission" date="2010-04" db="EMBL/GenBank/DDBJ databases">
        <authorList>
            <person name="Buell R."/>
            <person name="Hamilton J."/>
            <person name="Hostetler J."/>
        </authorList>
    </citation>
    <scope>NUCLEOTIDE SEQUENCE [LARGE SCALE GENOMIC DNA]</scope>
    <source>
        <strain evidence="11">DAOM:BR144</strain>
    </source>
</reference>
<reference evidence="10" key="3">
    <citation type="submission" date="2015-02" db="UniProtKB">
        <authorList>
            <consortium name="EnsemblProtists"/>
        </authorList>
    </citation>
    <scope>IDENTIFICATION</scope>
    <source>
        <strain evidence="10">DAOM BR144</strain>
    </source>
</reference>
<evidence type="ECO:0000313" key="11">
    <source>
        <dbReference type="Proteomes" id="UP000019132"/>
    </source>
</evidence>
<dbReference type="Pfam" id="PF00026">
    <property type="entry name" value="Asp"/>
    <property type="match status" value="1"/>
</dbReference>
<evidence type="ECO:0000256" key="8">
    <source>
        <dbReference type="SAM" id="SignalP"/>
    </source>
</evidence>
<name>K3WF60_GLOUD</name>
<dbReference type="HOGENOM" id="CLU_033035_1_0_1"/>
<keyword evidence="3 6" id="KW-0064">Aspartyl protease</keyword>
<dbReference type="PROSITE" id="PS51767">
    <property type="entry name" value="PEPTIDASE_A1"/>
    <property type="match status" value="1"/>
</dbReference>
<keyword evidence="11" id="KW-1185">Reference proteome</keyword>
<evidence type="ECO:0000256" key="7">
    <source>
        <dbReference type="SAM" id="Phobius"/>
    </source>
</evidence>
<feature type="active site" evidence="4">
    <location>
        <position position="141"/>
    </location>
</feature>
<evidence type="ECO:0000313" key="10">
    <source>
        <dbReference type="EnsemblProtists" id="PYU1_T003601"/>
    </source>
</evidence>
<feature type="domain" description="Peptidase A1" evidence="9">
    <location>
        <begin position="123"/>
        <end position="474"/>
    </location>
</feature>
<feature type="transmembrane region" description="Helical" evidence="7">
    <location>
        <begin position="503"/>
        <end position="522"/>
    </location>
</feature>
<evidence type="ECO:0000256" key="2">
    <source>
        <dbReference type="ARBA" id="ARBA00022670"/>
    </source>
</evidence>
<dbReference type="FunFam" id="2.40.70.10:FF:000008">
    <property type="entry name" value="Cathepsin D"/>
    <property type="match status" value="1"/>
</dbReference>
<keyword evidence="5" id="KW-1015">Disulfide bond</keyword>
<reference evidence="11" key="1">
    <citation type="journal article" date="2010" name="Genome Biol.">
        <title>Genome sequence of the necrotrophic plant pathogen Pythium ultimum reveals original pathogenicity mechanisms and effector repertoire.</title>
        <authorList>
            <person name="Levesque C.A."/>
            <person name="Brouwer H."/>
            <person name="Cano L."/>
            <person name="Hamilton J.P."/>
            <person name="Holt C."/>
            <person name="Huitema E."/>
            <person name="Raffaele S."/>
            <person name="Robideau G.P."/>
            <person name="Thines M."/>
            <person name="Win J."/>
            <person name="Zerillo M.M."/>
            <person name="Beakes G.W."/>
            <person name="Boore J.L."/>
            <person name="Busam D."/>
            <person name="Dumas B."/>
            <person name="Ferriera S."/>
            <person name="Fuerstenberg S.I."/>
            <person name="Gachon C.M."/>
            <person name="Gaulin E."/>
            <person name="Govers F."/>
            <person name="Grenville-Briggs L."/>
            <person name="Horner N."/>
            <person name="Hostetler J."/>
            <person name="Jiang R.H."/>
            <person name="Johnson J."/>
            <person name="Krajaejun T."/>
            <person name="Lin H."/>
            <person name="Meijer H.J."/>
            <person name="Moore B."/>
            <person name="Morris P."/>
            <person name="Phuntmart V."/>
            <person name="Puiu D."/>
            <person name="Shetty J."/>
            <person name="Stajich J.E."/>
            <person name="Tripathy S."/>
            <person name="Wawra S."/>
            <person name="van West P."/>
            <person name="Whitty B.R."/>
            <person name="Coutinho P.M."/>
            <person name="Henrissat B."/>
            <person name="Martin F."/>
            <person name="Thomas P.D."/>
            <person name="Tyler B.M."/>
            <person name="De Vries R.P."/>
            <person name="Kamoun S."/>
            <person name="Yandell M."/>
            <person name="Tisserat N."/>
            <person name="Buell C.R."/>
        </authorList>
    </citation>
    <scope>NUCLEOTIDE SEQUENCE</scope>
    <source>
        <strain evidence="11">DAOM:BR144</strain>
    </source>
</reference>
<dbReference type="Proteomes" id="UP000019132">
    <property type="component" value="Unassembled WGS sequence"/>
</dbReference>
<dbReference type="InterPro" id="IPR001461">
    <property type="entry name" value="Aspartic_peptidase_A1"/>
</dbReference>
<keyword evidence="2 6" id="KW-0645">Protease</keyword>
<dbReference type="GO" id="GO:0006508">
    <property type="term" value="P:proteolysis"/>
    <property type="evidence" value="ECO:0007669"/>
    <property type="project" value="UniProtKB-KW"/>
</dbReference>
<evidence type="ECO:0000259" key="9">
    <source>
        <dbReference type="PROSITE" id="PS51767"/>
    </source>
</evidence>
<feature type="chain" id="PRO_5003867882" description="Peptidase A1 domain-containing protein" evidence="8">
    <location>
        <begin position="24"/>
        <end position="576"/>
    </location>
</feature>
<dbReference type="EMBL" id="GL376638">
    <property type="status" value="NOT_ANNOTATED_CDS"/>
    <property type="molecule type" value="Genomic_DNA"/>
</dbReference>
<keyword evidence="7" id="KW-1133">Transmembrane helix</keyword>
<evidence type="ECO:0000256" key="6">
    <source>
        <dbReference type="RuleBase" id="RU000454"/>
    </source>
</evidence>
<dbReference type="VEuPathDB" id="FungiDB:PYU1_G003591"/>
<evidence type="ECO:0000256" key="4">
    <source>
        <dbReference type="PIRSR" id="PIRSR601461-1"/>
    </source>
</evidence>
<evidence type="ECO:0000256" key="1">
    <source>
        <dbReference type="ARBA" id="ARBA00007447"/>
    </source>
</evidence>
<dbReference type="CDD" id="cd05471">
    <property type="entry name" value="pepsin_like"/>
    <property type="match status" value="1"/>
</dbReference>
<dbReference type="PANTHER" id="PTHR47966:SF51">
    <property type="entry name" value="BETA-SITE APP-CLEAVING ENZYME, ISOFORM A-RELATED"/>
    <property type="match status" value="1"/>
</dbReference>
<dbReference type="Gene3D" id="2.40.70.10">
    <property type="entry name" value="Acid Proteases"/>
    <property type="match status" value="2"/>
</dbReference>
<protein>
    <recommendedName>
        <fullName evidence="9">Peptidase A1 domain-containing protein</fullName>
    </recommendedName>
</protein>
<proteinExistence type="inferred from homology"/>
<dbReference type="PANTHER" id="PTHR47966">
    <property type="entry name" value="BETA-SITE APP-CLEAVING ENZYME, ISOFORM A-RELATED"/>
    <property type="match status" value="1"/>
</dbReference>
<dbReference type="eggNOG" id="KOG1339">
    <property type="taxonomic scope" value="Eukaryota"/>
</dbReference>
<dbReference type="STRING" id="431595.K3WF60"/>